<protein>
    <submittedName>
        <fullName evidence="1">Uncharacterized protein</fullName>
    </submittedName>
</protein>
<evidence type="ECO:0000313" key="2">
    <source>
        <dbReference type="Proteomes" id="UP000618319"/>
    </source>
</evidence>
<gene>
    <name evidence="1" type="ORF">C4F40_14725</name>
</gene>
<organism evidence="1 2">
    <name type="scientific">Sphingobacterium pedocola</name>
    <dbReference type="NCBI Taxonomy" id="2082722"/>
    <lineage>
        <taxon>Bacteria</taxon>
        <taxon>Pseudomonadati</taxon>
        <taxon>Bacteroidota</taxon>
        <taxon>Sphingobacteriia</taxon>
        <taxon>Sphingobacteriales</taxon>
        <taxon>Sphingobacteriaceae</taxon>
        <taxon>Sphingobacterium</taxon>
    </lineage>
</organism>
<accession>A0ABR9T9G0</accession>
<dbReference type="EMBL" id="PSKQ01000022">
    <property type="protein sequence ID" value="MBE8721981.1"/>
    <property type="molecule type" value="Genomic_DNA"/>
</dbReference>
<keyword evidence="2" id="KW-1185">Reference proteome</keyword>
<proteinExistence type="predicted"/>
<dbReference type="Proteomes" id="UP000618319">
    <property type="component" value="Unassembled WGS sequence"/>
</dbReference>
<evidence type="ECO:0000313" key="1">
    <source>
        <dbReference type="EMBL" id="MBE8721981.1"/>
    </source>
</evidence>
<reference evidence="1 2" key="1">
    <citation type="submission" date="2018-02" db="EMBL/GenBank/DDBJ databases">
        <title>Sphingobacterium KA21.</title>
        <authorList>
            <person name="Vasarhelyi B.M."/>
            <person name="Deshmukh S."/>
            <person name="Balint B."/>
            <person name="Kukolya J."/>
        </authorList>
    </citation>
    <scope>NUCLEOTIDE SEQUENCE [LARGE SCALE GENOMIC DNA]</scope>
    <source>
        <strain evidence="1 2">Ka21</strain>
    </source>
</reference>
<comment type="caution">
    <text evidence="1">The sequence shown here is derived from an EMBL/GenBank/DDBJ whole genome shotgun (WGS) entry which is preliminary data.</text>
</comment>
<name>A0ABR9T9G0_9SPHI</name>
<sequence length="69" mass="8359">MLLTDEEQDIVKALLHLIAEESKNDADGMIADILFSYVELLLQHMNRFYQRWFNDRLEEIRAIDREYKE</sequence>
<dbReference type="RefSeq" id="WP_196939894.1">
    <property type="nucleotide sequence ID" value="NZ_MU158690.1"/>
</dbReference>